<feature type="compositionally biased region" description="Polar residues" evidence="1">
    <location>
        <begin position="1"/>
        <end position="11"/>
    </location>
</feature>
<dbReference type="GO" id="GO:0000182">
    <property type="term" value="F:rDNA binding"/>
    <property type="evidence" value="ECO:0007669"/>
    <property type="project" value="TreeGrafter"/>
</dbReference>
<feature type="region of interest" description="Disordered" evidence="1">
    <location>
        <begin position="431"/>
        <end position="457"/>
    </location>
</feature>
<proteinExistence type="predicted"/>
<accession>Q6BNZ8</accession>
<dbReference type="SUPFAM" id="SSF46689">
    <property type="entry name" value="Homeodomain-like"/>
    <property type="match status" value="1"/>
</dbReference>
<dbReference type="OMA" id="EYWIYEN"/>
<feature type="region of interest" description="Disordered" evidence="1">
    <location>
        <begin position="1"/>
        <end position="27"/>
    </location>
</feature>
<sequence length="614" mass="72258">MTQNISGQYNKPTVKENSEPGKKNNRIFRGNPNYVNFLNREVKEFFQNKLINTYDEKPYFQESKINSRGMVLYKRDKDFENGGGTIWTNNQKEVFFNCLARYSIHQIDAICDNLPDKSAIEIMNYYDCLAHELKRLKRQVVKRRKYHKVKIVKDEQEVEYRFKSLPNRKNLIKYENIPAAYEMSEKFIRMEEIQAEMISQRERSKTNDENQRFKRQFNEYTISKRQKKNRNESNIPEDQAVAIEEAEDEKTGLINYDTACELSRSLYSNNKITPLHNNKLVPKLHYKSLVLFDQIARLTTEKILLKILEHKIVSLWLNQRQIPFEDDTTPLKIAHGDIYRAINSLNLFEIPKSGYQSLKKAGGRSMRINNYFSQLPERLNVEIRDNIDSKEKFNLSNKSYKKMILNDTDRVYGERFKPEFFNNEFTSIDNLNQKESEPKNSDPISIPHISSLPNSNPTIMNEIRLTNHKNTNELEEQIESELVRLEVHNLEEHDSHKSNIYEHSLFTYLTSFNKDDESVKDSMYNKDEAEAILAQKEDSETDSDSPYDQETNEDVGNFNTNGISLHVEEEGENEGEEIGKENNNEEQTEPTIMITKSLFHNFNYKFANYDDDSD</sequence>
<dbReference type="EMBL" id="CR382137">
    <property type="protein sequence ID" value="CAG88332.2"/>
    <property type="molecule type" value="Genomic_DNA"/>
</dbReference>
<evidence type="ECO:0000313" key="3">
    <source>
        <dbReference type="Proteomes" id="UP000000599"/>
    </source>
</evidence>
<dbReference type="VEuPathDB" id="FungiDB:DEHA2E17754g"/>
<keyword evidence="3" id="KW-1185">Reference proteome</keyword>
<gene>
    <name evidence="2" type="ordered locus">DEHA2E17754g</name>
</gene>
<dbReference type="OrthoDB" id="2240312at2759"/>
<feature type="compositionally biased region" description="Acidic residues" evidence="1">
    <location>
        <begin position="539"/>
        <end position="553"/>
    </location>
</feature>
<dbReference type="AlphaFoldDB" id="Q6BNZ8"/>
<dbReference type="eggNOG" id="ENOG502RY38">
    <property type="taxonomic scope" value="Eukaryota"/>
</dbReference>
<dbReference type="InParanoid" id="Q6BNZ8"/>
<name>Q6BNZ8_DEBHA</name>
<feature type="compositionally biased region" description="Basic and acidic residues" evidence="1">
    <location>
        <begin position="13"/>
        <end position="22"/>
    </location>
</feature>
<dbReference type="HOGENOM" id="CLU_474953_0_0_1"/>
<dbReference type="PANTHER" id="PTHR28079">
    <property type="entry name" value="RNA POLYMERASE I-SPECIFIC TRANSCRIPTION INITIATION FACTOR RRN5"/>
    <property type="match status" value="1"/>
</dbReference>
<dbReference type="GeneID" id="2902485"/>
<dbReference type="GO" id="GO:0001181">
    <property type="term" value="F:RNA polymerase I general transcription initiation factor activity"/>
    <property type="evidence" value="ECO:0007669"/>
    <property type="project" value="TreeGrafter"/>
</dbReference>
<dbReference type="InterPro" id="IPR009057">
    <property type="entry name" value="Homeodomain-like_sf"/>
</dbReference>
<feature type="region of interest" description="Disordered" evidence="1">
    <location>
        <begin position="534"/>
        <end position="590"/>
    </location>
</feature>
<dbReference type="InterPro" id="IPR039601">
    <property type="entry name" value="Rrn5"/>
</dbReference>
<dbReference type="GO" id="GO:0006361">
    <property type="term" value="P:transcription initiation at RNA polymerase I promoter"/>
    <property type="evidence" value="ECO:0007669"/>
    <property type="project" value="TreeGrafter"/>
</dbReference>
<dbReference type="STRING" id="284592.Q6BNZ8"/>
<evidence type="ECO:0000313" key="2">
    <source>
        <dbReference type="EMBL" id="CAG88332.2"/>
    </source>
</evidence>
<protein>
    <submittedName>
        <fullName evidence="2">DEHA2E17754p</fullName>
    </submittedName>
</protein>
<dbReference type="PANTHER" id="PTHR28079:SF1">
    <property type="entry name" value="RNA POLYMERASE I-SPECIFIC TRANSCRIPTION INITIATION FACTOR RRN5"/>
    <property type="match status" value="1"/>
</dbReference>
<reference evidence="2 3" key="1">
    <citation type="journal article" date="2004" name="Nature">
        <title>Genome evolution in yeasts.</title>
        <authorList>
            <consortium name="Genolevures"/>
            <person name="Dujon B."/>
            <person name="Sherman D."/>
            <person name="Fischer G."/>
            <person name="Durrens P."/>
            <person name="Casaregola S."/>
            <person name="Lafontaine I."/>
            <person name="de Montigny J."/>
            <person name="Marck C."/>
            <person name="Neuveglise C."/>
            <person name="Talla E."/>
            <person name="Goffard N."/>
            <person name="Frangeul L."/>
            <person name="Aigle M."/>
            <person name="Anthouard V."/>
            <person name="Babour A."/>
            <person name="Barbe V."/>
            <person name="Barnay S."/>
            <person name="Blanchin S."/>
            <person name="Beckerich J.M."/>
            <person name="Beyne E."/>
            <person name="Bleykasten C."/>
            <person name="Boisrame A."/>
            <person name="Boyer J."/>
            <person name="Cattolico L."/>
            <person name="Confanioleri F."/>
            <person name="de Daruvar A."/>
            <person name="Despons L."/>
            <person name="Fabre E."/>
            <person name="Fairhead C."/>
            <person name="Ferry-Dumazet H."/>
            <person name="Groppi A."/>
            <person name="Hantraye F."/>
            <person name="Hennequin C."/>
            <person name="Jauniaux N."/>
            <person name="Joyet P."/>
            <person name="Kachouri R."/>
            <person name="Kerrest A."/>
            <person name="Koszul R."/>
            <person name="Lemaire M."/>
            <person name="Lesur I."/>
            <person name="Ma L."/>
            <person name="Muller H."/>
            <person name="Nicaud J.M."/>
            <person name="Nikolski M."/>
            <person name="Oztas S."/>
            <person name="Ozier-Kalogeropoulos O."/>
            <person name="Pellenz S."/>
            <person name="Potier S."/>
            <person name="Richard G.F."/>
            <person name="Straub M.L."/>
            <person name="Suleau A."/>
            <person name="Swennene D."/>
            <person name="Tekaia F."/>
            <person name="Wesolowski-Louvel M."/>
            <person name="Westhof E."/>
            <person name="Wirth B."/>
            <person name="Zeniou-Meyer M."/>
            <person name="Zivanovic I."/>
            <person name="Bolotin-Fukuhara M."/>
            <person name="Thierry A."/>
            <person name="Bouchier C."/>
            <person name="Caudron B."/>
            <person name="Scarpelli C."/>
            <person name="Gaillardin C."/>
            <person name="Weissenbach J."/>
            <person name="Wincker P."/>
            <person name="Souciet J.L."/>
        </authorList>
    </citation>
    <scope>NUCLEOTIDE SEQUENCE [LARGE SCALE GENOMIC DNA]</scope>
    <source>
        <strain evidence="3">ATCC 36239 / CBS 767 / BCRC 21394 / JCM 1990 / NBRC 0083 / IGC 2968</strain>
    </source>
</reference>
<dbReference type="Proteomes" id="UP000000599">
    <property type="component" value="Chromosome E"/>
</dbReference>
<dbReference type="Gene3D" id="1.10.10.60">
    <property type="entry name" value="Homeodomain-like"/>
    <property type="match status" value="1"/>
</dbReference>
<organism evidence="2 3">
    <name type="scientific">Debaryomyces hansenii (strain ATCC 36239 / CBS 767 / BCRC 21394 / JCM 1990 / NBRC 0083 / IGC 2968)</name>
    <name type="common">Yeast</name>
    <name type="synonym">Torulaspora hansenii</name>
    <dbReference type="NCBI Taxonomy" id="284592"/>
    <lineage>
        <taxon>Eukaryota</taxon>
        <taxon>Fungi</taxon>
        <taxon>Dikarya</taxon>
        <taxon>Ascomycota</taxon>
        <taxon>Saccharomycotina</taxon>
        <taxon>Pichiomycetes</taxon>
        <taxon>Debaryomycetaceae</taxon>
        <taxon>Debaryomyces</taxon>
    </lineage>
</organism>
<dbReference type="KEGG" id="dha:DEHA2E17754g"/>
<evidence type="ECO:0000256" key="1">
    <source>
        <dbReference type="SAM" id="MobiDB-lite"/>
    </source>
</evidence>
<dbReference type="GO" id="GO:0042790">
    <property type="term" value="P:nucleolar large rRNA transcription by RNA polymerase I"/>
    <property type="evidence" value="ECO:0007669"/>
    <property type="project" value="InterPro"/>
</dbReference>
<dbReference type="GO" id="GO:0000500">
    <property type="term" value="C:RNA polymerase I upstream activating factor complex"/>
    <property type="evidence" value="ECO:0007669"/>
    <property type="project" value="InterPro"/>
</dbReference>
<dbReference type="RefSeq" id="XP_460072.2">
    <property type="nucleotide sequence ID" value="XM_460072.1"/>
</dbReference>